<feature type="region of interest" description="Disordered" evidence="1">
    <location>
        <begin position="69"/>
        <end position="147"/>
    </location>
</feature>
<feature type="compositionally biased region" description="Low complexity" evidence="1">
    <location>
        <begin position="100"/>
        <end position="120"/>
    </location>
</feature>
<dbReference type="InterPro" id="IPR014044">
    <property type="entry name" value="CAP_dom"/>
</dbReference>
<dbReference type="Proteomes" id="UP000006640">
    <property type="component" value="Chromosome"/>
</dbReference>
<evidence type="ECO:0000313" key="3">
    <source>
        <dbReference type="EMBL" id="ADG87325.1"/>
    </source>
</evidence>
<keyword evidence="4" id="KW-1185">Reference proteome</keyword>
<dbReference type="PANTHER" id="PTHR31157">
    <property type="entry name" value="SCP DOMAIN-CONTAINING PROTEIN"/>
    <property type="match status" value="1"/>
</dbReference>
<dbReference type="KEGG" id="tbi:Tbis_0598"/>
<evidence type="ECO:0000313" key="4">
    <source>
        <dbReference type="Proteomes" id="UP000006640"/>
    </source>
</evidence>
<dbReference type="Pfam" id="PF00188">
    <property type="entry name" value="CAP"/>
    <property type="match status" value="1"/>
</dbReference>
<dbReference type="InterPro" id="IPR035940">
    <property type="entry name" value="CAP_sf"/>
</dbReference>
<dbReference type="EMBL" id="CP001874">
    <property type="protein sequence ID" value="ADG87325.1"/>
    <property type="molecule type" value="Genomic_DNA"/>
</dbReference>
<feature type="domain" description="SCP" evidence="2">
    <location>
        <begin position="159"/>
        <end position="273"/>
    </location>
</feature>
<dbReference type="AlphaFoldDB" id="D6Y550"/>
<feature type="compositionally biased region" description="Basic and acidic residues" evidence="1">
    <location>
        <begin position="81"/>
        <end position="99"/>
    </location>
</feature>
<proteinExistence type="predicted"/>
<reference evidence="3 4" key="1">
    <citation type="submission" date="2010-01" db="EMBL/GenBank/DDBJ databases">
        <title>The complete genome of Thermobispora bispora DSM 43833.</title>
        <authorList>
            <consortium name="US DOE Joint Genome Institute (JGI-PGF)"/>
            <person name="Lucas S."/>
            <person name="Copeland A."/>
            <person name="Lapidus A."/>
            <person name="Glavina del Rio T."/>
            <person name="Dalin E."/>
            <person name="Tice H."/>
            <person name="Bruce D."/>
            <person name="Goodwin L."/>
            <person name="Pitluck S."/>
            <person name="Kyrpides N."/>
            <person name="Mavromatis K."/>
            <person name="Ivanova N."/>
            <person name="Mikhailova N."/>
            <person name="Chertkov O."/>
            <person name="Brettin T."/>
            <person name="Detter J.C."/>
            <person name="Han C."/>
            <person name="Larimer F."/>
            <person name="Land M."/>
            <person name="Hauser L."/>
            <person name="Markowitz V."/>
            <person name="Cheng J.-F."/>
            <person name="Hugenholtz P."/>
            <person name="Woyke T."/>
            <person name="Wu D."/>
            <person name="Jando M."/>
            <person name="Schneider S."/>
            <person name="Klenk H.-P."/>
            <person name="Eisen J.A."/>
        </authorList>
    </citation>
    <scope>NUCLEOTIDE SEQUENCE [LARGE SCALE GENOMIC DNA]</scope>
    <source>
        <strain evidence="4">ATCC 19993 / DSM 43833 / CBS 139.67 / JCM 10125 / KCTC 9307 / NBRC 14880 / R51</strain>
    </source>
</reference>
<dbReference type="HOGENOM" id="CLU_048111_2_2_11"/>
<evidence type="ECO:0000256" key="1">
    <source>
        <dbReference type="SAM" id="MobiDB-lite"/>
    </source>
</evidence>
<protein>
    <submittedName>
        <fullName evidence="3">SCP-like extracellular</fullName>
    </submittedName>
</protein>
<evidence type="ECO:0000259" key="2">
    <source>
        <dbReference type="Pfam" id="PF00188"/>
    </source>
</evidence>
<name>D6Y550_THEBD</name>
<dbReference type="PANTHER" id="PTHR31157:SF1">
    <property type="entry name" value="SCP DOMAIN-CONTAINING PROTEIN"/>
    <property type="match status" value="1"/>
</dbReference>
<sequence>MPHLLILGCNMRQTIRSTQPTRTPRPGTLLGLLSCAAALLLTGVVIGRVTAAEGNGGEQVYLHFPETQPSTAVTPAGVAEHTSRSAERWGDRPPLDPVRRTPAPTPSARATRTPAPRATSEAGGPDGGGTVVHAHSAGEEADGPHWDATGHPELEREVLRLVNLARVAHGCRRLRLDPRLVRSARRHAAQMAASGRFSHTWSDGTTAWDRMAAADYPDGAAETIARGYRSAEAVVAGWMARKADRRTLLDCRIVAVGIGVSIGPTGYWWTGDFGYS</sequence>
<accession>D6Y550</accession>
<feature type="compositionally biased region" description="Basic and acidic residues" evidence="1">
    <location>
        <begin position="136"/>
        <end position="147"/>
    </location>
</feature>
<gene>
    <name evidence="3" type="ordered locus">Tbis_0598</name>
</gene>
<dbReference type="SUPFAM" id="SSF55797">
    <property type="entry name" value="PR-1-like"/>
    <property type="match status" value="1"/>
</dbReference>
<dbReference type="eggNOG" id="COG2340">
    <property type="taxonomic scope" value="Bacteria"/>
</dbReference>
<dbReference type="Gene3D" id="3.40.33.10">
    <property type="entry name" value="CAP"/>
    <property type="match status" value="1"/>
</dbReference>
<organism evidence="3 4">
    <name type="scientific">Thermobispora bispora (strain ATCC 19993 / DSM 43833 / CBS 139.67 / JCM 10125 / KCTC 9307 / NBRC 14880 / R51)</name>
    <dbReference type="NCBI Taxonomy" id="469371"/>
    <lineage>
        <taxon>Bacteria</taxon>
        <taxon>Bacillati</taxon>
        <taxon>Actinomycetota</taxon>
        <taxon>Actinomycetes</taxon>
        <taxon>Streptosporangiales</taxon>
        <taxon>Streptosporangiaceae</taxon>
        <taxon>Thermobispora</taxon>
    </lineage>
</organism>
<dbReference type="STRING" id="469371.Tbis_0598"/>
<dbReference type="CDD" id="cd05379">
    <property type="entry name" value="CAP_bacterial"/>
    <property type="match status" value="1"/>
</dbReference>